<dbReference type="SUPFAM" id="SSF49373">
    <property type="entry name" value="Invasin/intimin cell-adhesion fragments"/>
    <property type="match status" value="2"/>
</dbReference>
<reference evidence="7 8" key="1">
    <citation type="submission" date="2021-03" db="EMBL/GenBank/DDBJ databases">
        <title>Genomic Encyclopedia of Type Strains, Phase IV (KMG-IV): sequencing the most valuable type-strain genomes for metagenomic binning, comparative biology and taxonomic classification.</title>
        <authorList>
            <person name="Goeker M."/>
        </authorList>
    </citation>
    <scope>NUCLEOTIDE SEQUENCE [LARGE SCALE GENOMIC DNA]</scope>
    <source>
        <strain evidence="7 8">DSM 24950</strain>
    </source>
</reference>
<dbReference type="PANTHER" id="PTHR42732">
    <property type="entry name" value="BETA-GALACTOSIDASE"/>
    <property type="match status" value="1"/>
</dbReference>
<dbReference type="InterPro" id="IPR016134">
    <property type="entry name" value="Dockerin_dom"/>
</dbReference>
<dbReference type="InterPro" id="IPR008965">
    <property type="entry name" value="CBM2/CBM3_carb-bd_dom_sf"/>
</dbReference>
<dbReference type="CDD" id="cd08547">
    <property type="entry name" value="Type_II_cohesin"/>
    <property type="match status" value="1"/>
</dbReference>
<evidence type="ECO:0000256" key="3">
    <source>
        <dbReference type="ARBA" id="ARBA00023295"/>
    </source>
</evidence>
<dbReference type="InterPro" id="IPR008964">
    <property type="entry name" value="Invasin/intimin_cell_adhesion"/>
</dbReference>
<dbReference type="PROSITE" id="PS50022">
    <property type="entry name" value="FA58C_3"/>
    <property type="match status" value="2"/>
</dbReference>
<dbReference type="InterPro" id="IPR006104">
    <property type="entry name" value="Glyco_hydro_2_N"/>
</dbReference>
<proteinExistence type="inferred from homology"/>
<feature type="domain" description="F5/8 type C" evidence="5">
    <location>
        <begin position="1205"/>
        <end position="1354"/>
    </location>
</feature>
<dbReference type="InterPro" id="IPR013783">
    <property type="entry name" value="Ig-like_fold"/>
</dbReference>
<dbReference type="InterPro" id="IPR036156">
    <property type="entry name" value="Beta-gal/glucu_dom_sf"/>
</dbReference>
<feature type="domain" description="Dockerin" evidence="6">
    <location>
        <begin position="1584"/>
        <end position="1646"/>
    </location>
</feature>
<dbReference type="GO" id="GO:0004565">
    <property type="term" value="F:beta-galactosidase activity"/>
    <property type="evidence" value="ECO:0007669"/>
    <property type="project" value="UniProtKB-EC"/>
</dbReference>
<evidence type="ECO:0000256" key="2">
    <source>
        <dbReference type="ARBA" id="ARBA00022801"/>
    </source>
</evidence>
<dbReference type="Pfam" id="PF00404">
    <property type="entry name" value="Dockerin_1"/>
    <property type="match status" value="1"/>
</dbReference>
<dbReference type="InterPro" id="IPR002105">
    <property type="entry name" value="Dockerin_1_rpt"/>
</dbReference>
<dbReference type="SUPFAM" id="SSF49785">
    <property type="entry name" value="Galactose-binding domain-like"/>
    <property type="match status" value="3"/>
</dbReference>
<dbReference type="Pfam" id="PF00754">
    <property type="entry name" value="F5_F8_type_C"/>
    <property type="match status" value="1"/>
</dbReference>
<keyword evidence="3 7" id="KW-0326">Glycosidase</keyword>
<dbReference type="Pfam" id="PF00703">
    <property type="entry name" value="Glyco_hydro_2"/>
    <property type="match status" value="1"/>
</dbReference>
<evidence type="ECO:0000313" key="8">
    <source>
        <dbReference type="Proteomes" id="UP001519344"/>
    </source>
</evidence>
<feature type="chain" id="PRO_5047015590" evidence="4">
    <location>
        <begin position="33"/>
        <end position="1646"/>
    </location>
</feature>
<dbReference type="InterPro" id="IPR003343">
    <property type="entry name" value="Big_2"/>
</dbReference>
<dbReference type="PROSITE" id="PS51766">
    <property type="entry name" value="DOCKERIN"/>
    <property type="match status" value="1"/>
</dbReference>
<comment type="caution">
    <text evidence="7">The sequence shown here is derived from an EMBL/GenBank/DDBJ whole genome shotgun (WGS) entry which is preliminary data.</text>
</comment>
<dbReference type="Pfam" id="PF02836">
    <property type="entry name" value="Glyco_hydro_2_C"/>
    <property type="match status" value="1"/>
</dbReference>
<feature type="signal peptide" evidence="4">
    <location>
        <begin position="1"/>
        <end position="32"/>
    </location>
</feature>
<accession>A0ABS4HUE3</accession>
<dbReference type="InterPro" id="IPR006103">
    <property type="entry name" value="Glyco_hydro_2_cat"/>
</dbReference>
<evidence type="ECO:0000259" key="5">
    <source>
        <dbReference type="PROSITE" id="PS50022"/>
    </source>
</evidence>
<dbReference type="Pfam" id="PF16355">
    <property type="entry name" value="DUF4982"/>
    <property type="match status" value="1"/>
</dbReference>
<dbReference type="InterPro" id="IPR000421">
    <property type="entry name" value="FA58C"/>
</dbReference>
<dbReference type="InterPro" id="IPR008979">
    <property type="entry name" value="Galactose-bd-like_sf"/>
</dbReference>
<organism evidence="7 8">
    <name type="scientific">Paenibacillus aceris</name>
    <dbReference type="NCBI Taxonomy" id="869555"/>
    <lineage>
        <taxon>Bacteria</taxon>
        <taxon>Bacillati</taxon>
        <taxon>Bacillota</taxon>
        <taxon>Bacilli</taxon>
        <taxon>Bacillales</taxon>
        <taxon>Paenibacillaceae</taxon>
        <taxon>Paenibacillus</taxon>
    </lineage>
</organism>
<dbReference type="Pfam" id="PF07532">
    <property type="entry name" value="Big_4"/>
    <property type="match status" value="2"/>
</dbReference>
<dbReference type="EC" id="3.2.1.23" evidence="7"/>
<dbReference type="Pfam" id="PF02837">
    <property type="entry name" value="Glyco_hydro_2_N"/>
    <property type="match status" value="1"/>
</dbReference>
<evidence type="ECO:0000256" key="4">
    <source>
        <dbReference type="SAM" id="SignalP"/>
    </source>
</evidence>
<dbReference type="InterPro" id="IPR032311">
    <property type="entry name" value="DUF4982"/>
</dbReference>
<comment type="similarity">
    <text evidence="1">Belongs to the glycosyl hydrolase 2 family.</text>
</comment>
<keyword evidence="4" id="KW-0732">Signal</keyword>
<dbReference type="Gene3D" id="3.20.20.80">
    <property type="entry name" value="Glycosidases"/>
    <property type="match status" value="1"/>
</dbReference>
<evidence type="ECO:0000256" key="1">
    <source>
        <dbReference type="ARBA" id="ARBA00007401"/>
    </source>
</evidence>
<dbReference type="RefSeq" id="WP_209855801.1">
    <property type="nucleotide sequence ID" value="NZ_JAGGKV010000003.1"/>
</dbReference>
<dbReference type="Gene3D" id="2.60.40.10">
    <property type="entry name" value="Immunoglobulins"/>
    <property type="match status" value="3"/>
</dbReference>
<dbReference type="InterPro" id="IPR040605">
    <property type="entry name" value="Glyco_hydro2_dom5"/>
</dbReference>
<dbReference type="Pfam" id="PF02368">
    <property type="entry name" value="Big_2"/>
    <property type="match status" value="1"/>
</dbReference>
<evidence type="ECO:0000259" key="6">
    <source>
        <dbReference type="PROSITE" id="PS51766"/>
    </source>
</evidence>
<dbReference type="InterPro" id="IPR017853">
    <property type="entry name" value="GH"/>
</dbReference>
<dbReference type="Gene3D" id="2.60.40.1080">
    <property type="match status" value="1"/>
</dbReference>
<gene>
    <name evidence="7" type="ORF">J2Z65_001453</name>
</gene>
<feature type="domain" description="F5/8 type C" evidence="5">
    <location>
        <begin position="970"/>
        <end position="1119"/>
    </location>
</feature>
<dbReference type="InterPro" id="IPR006101">
    <property type="entry name" value="Glyco_hydro_2"/>
</dbReference>
<dbReference type="PRINTS" id="PR00132">
    <property type="entry name" value="GLHYDRLASE2"/>
</dbReference>
<dbReference type="InterPro" id="IPR051913">
    <property type="entry name" value="GH2_Domain-Containing"/>
</dbReference>
<keyword evidence="8" id="KW-1185">Reference proteome</keyword>
<evidence type="ECO:0000313" key="7">
    <source>
        <dbReference type="EMBL" id="MBP1962254.1"/>
    </source>
</evidence>
<dbReference type="Pfam" id="PF22633">
    <property type="entry name" value="F5_F8_type_C_2"/>
    <property type="match status" value="1"/>
</dbReference>
<dbReference type="SUPFAM" id="SSF49384">
    <property type="entry name" value="Carbohydrate-binding domain"/>
    <property type="match status" value="1"/>
</dbReference>
<dbReference type="Proteomes" id="UP001519344">
    <property type="component" value="Unassembled WGS sequence"/>
</dbReference>
<keyword evidence="2 7" id="KW-0378">Hydrolase</keyword>
<dbReference type="Gene3D" id="1.10.1330.10">
    <property type="entry name" value="Dockerin domain"/>
    <property type="match status" value="1"/>
</dbReference>
<dbReference type="InterPro" id="IPR006102">
    <property type="entry name" value="Ig-like_GH2"/>
</dbReference>
<dbReference type="SUPFAM" id="SSF63446">
    <property type="entry name" value="Type I dockerin domain"/>
    <property type="match status" value="1"/>
</dbReference>
<name>A0ABS4HUE3_9BACL</name>
<dbReference type="PANTHER" id="PTHR42732:SF1">
    <property type="entry name" value="BETA-MANNOSIDASE"/>
    <property type="match status" value="1"/>
</dbReference>
<dbReference type="Pfam" id="PF18565">
    <property type="entry name" value="Glyco_hydro2_C5"/>
    <property type="match status" value="1"/>
</dbReference>
<dbReference type="Gene3D" id="2.60.120.260">
    <property type="entry name" value="Galactose-binding domain-like"/>
    <property type="match status" value="3"/>
</dbReference>
<sequence>MFRKITTIACLCSLLYGSIPLTSDFLVETAHAADLTTNMGLNQNERKQSFDSNWKFNLGDAVGTQAADFNDSSWRTLDVPHDWSIEKNFNKDSAAGRDAAFLDGGTGWYRKSFTLPNEAAGKKVTITFDGVYMDSTVYINGQVLGNRPNGYISFEYDLTPYLKFNGEKNVIAVKVVNQQPSSRWYSGSGIYRHVWLSTSERVHVGQWGTSVTTPQVSDASADVNVKTTVMNETSASKEVTLSTTIRDEQGVSKAVLETKTTIAAGGKNEFDQTMTVANPKLWSIDSPYRYTADTEVKVDGGVVDTYQSTFGIRTFKFDNNQGFFLNGKHVKLQGVSMHHDLGALGSAVNTRAMERQLEILKDMGVNAIRTTHNPAAPELLDLYDRMGFVVLEEAFDAWKEPKKEFDYSRFFDQWAETDIKDMVRRDRNHPSIIAWSLGNEIPDTVHTEAITTAQNLKNWVKQIDNTRPTTMGFFSMYDATTQKVADVLDLVGYNYAESLYDQHHAAHPNWVIFGSETSSAVRSRGVYHLPADQNILTDPDFQTSSFDNSVVPWGSSARDSYKLDKDRDFVAGQFIWTGFDYLGEPSPYYVWPAKSSYFGIVDTAGFPKDIYYFYQSRWTSKSMVHLLPHWNWKAGDTVPVIAYSNADSVELFLNGQSLGEKTFAAGDLQLKWDVPFTPGTLKAVAKKNGAIVATDEVKTAGEPAKVVLKPDRAAVKADGKDLVFIEADVVDSNGTLVPNADNLINFSVTGGTIVGVDNGNAISLERYKASSRKAFSGKALVIVQPSNTAGEIAVNATGYNVAPDHVKVFAQSGIDPTSTEIIGIQPVTVESKPGIAPTLPSKVNVIQKNGTQRQVQVTWDAVDPAQYAKTGTFTVSGTVQETSIKASANVSILGITKVDNSLIIKTGVGIAPGLPSMVDAEFTDGSHRLTPVTWEVIAPSKYAAEGEFTVAGSIAGTDLTVVASVQVMPAVQTNVSVNKGGAYPKASASFTFSSDPEKFLNDGIISYTNSPKNRWTNWDPKSRASDWVQIDFGQTKTINQVKMHVFTDSGAAPPTSMNVQYWNGSDWVDVTNVSNVPAVPAANLNTITFDAVPTSKVRVNMNSAPGKCLAITEMEVIGLSFNLGNNAALSGIEINGQPFAGFQADSLSYEMQWSSAALPSVKATASDQFAQVAVTNPSEIPGKATINVTSESGTKTQTYTIYFIAQDTTLPAMTVAVPQSKMTASATSEELAGENNSASMVLDGDSSTIWHTKWDKSNPLPQSITLNLGGTYDVNKVRVLPRQGGVSNGMITAYNVYASTDGVQYTKVATGAWTQGTTEKTAEFPVTKASFIKLEATAGVNGWASAAEMNVYRVIDVPVTGVQLDKSQVSLKEGQTAELVATVLPLNAKNKNVTWASSDNTVAGLEVKDGKAVVTALKTGVTDITVTTVGGNYIAVSKITVEKGDIAPNVASTTLSAAGTVMAGQEFPVQLGLSSVTQSVYAQDIKMDYNSNVFDFVSARAVKDGVLLVDTVKNTLGKLRFILASLGKAVTGDGGMLELKFKAKALTQPATGTIAVTDATLSDAQGVETKAQASTVDVSITTLPQGIPGDVNHDNRTSIGDLGIVASNYGKTSSSPDWEQIKQADVTGDGKIDIEDLAFVARKIME</sequence>
<dbReference type="SUPFAM" id="SSF51445">
    <property type="entry name" value="(Trans)glycosidases"/>
    <property type="match status" value="1"/>
</dbReference>
<dbReference type="SMART" id="SM00635">
    <property type="entry name" value="BID_2"/>
    <property type="match status" value="1"/>
</dbReference>
<dbReference type="EMBL" id="JAGGKV010000003">
    <property type="protein sequence ID" value="MBP1962254.1"/>
    <property type="molecule type" value="Genomic_DNA"/>
</dbReference>
<dbReference type="InterPro" id="IPR036439">
    <property type="entry name" value="Dockerin_dom_sf"/>
</dbReference>
<dbReference type="SUPFAM" id="SSF49303">
    <property type="entry name" value="beta-Galactosidase/glucuronidase domain"/>
    <property type="match status" value="1"/>
</dbReference>
<dbReference type="CDD" id="cd14254">
    <property type="entry name" value="Dockerin_II"/>
    <property type="match status" value="1"/>
</dbReference>
<dbReference type="InterPro" id="IPR011081">
    <property type="entry name" value="Big_4"/>
</dbReference>
<dbReference type="Gene3D" id="2.60.40.680">
    <property type="match status" value="1"/>
</dbReference>
<protein>
    <submittedName>
        <fullName evidence="7">Beta-galactosidase</fullName>
        <ecNumber evidence="7">3.2.1.23</ecNumber>
    </submittedName>
</protein>